<protein>
    <submittedName>
        <fullName evidence="2">Twitching motility protein PilT</fullName>
    </submittedName>
</protein>
<reference evidence="2 3" key="1">
    <citation type="submission" date="2018-02" db="EMBL/GenBank/DDBJ databases">
        <title>Complete genome of Nitrosopumilus ureaphilus PS0.</title>
        <authorList>
            <person name="Qin W."/>
            <person name="Zheng Y."/>
            <person name="Stahl D.A."/>
        </authorList>
    </citation>
    <scope>NUCLEOTIDE SEQUENCE [LARGE SCALE GENOMIC DNA]</scope>
    <source>
        <strain evidence="2 3">PS0</strain>
    </source>
</reference>
<dbReference type="InterPro" id="IPR029060">
    <property type="entry name" value="PIN-like_dom_sf"/>
</dbReference>
<dbReference type="KEGG" id="nue:C5F50_00365"/>
<dbReference type="RefSeq" id="WP_179371766.1">
    <property type="nucleotide sequence ID" value="NZ_CP026995.1"/>
</dbReference>
<dbReference type="SUPFAM" id="SSF88723">
    <property type="entry name" value="PIN domain-like"/>
    <property type="match status" value="1"/>
</dbReference>
<proteinExistence type="predicted"/>
<organism evidence="2 3">
    <name type="scientific">Nitrosopumilus ureiphilus</name>
    <dbReference type="NCBI Taxonomy" id="1470067"/>
    <lineage>
        <taxon>Archaea</taxon>
        <taxon>Nitrososphaerota</taxon>
        <taxon>Nitrososphaeria</taxon>
        <taxon>Nitrosopumilales</taxon>
        <taxon>Nitrosopumilaceae</taxon>
        <taxon>Nitrosopumilus</taxon>
    </lineage>
</organism>
<dbReference type="Gene3D" id="3.40.50.1010">
    <property type="entry name" value="5'-nuclease"/>
    <property type="match status" value="1"/>
</dbReference>
<evidence type="ECO:0000313" key="2">
    <source>
        <dbReference type="EMBL" id="QLH05711.1"/>
    </source>
</evidence>
<name>A0A7D5M456_9ARCH</name>
<dbReference type="OrthoDB" id="11468at2157"/>
<gene>
    <name evidence="2" type="ORF">C5F50_00365</name>
</gene>
<sequence>MVEVICDTNFLIHLATKRIKNIDNLDVEIGSISFVVPEVVITELKKLQKISEKKQDIMRTINFIKNLKIIPICGNFADKELLDFVKDNHSFIGTMDKELKKQIKQAGSSIISLSNDKIVLES</sequence>
<dbReference type="Proteomes" id="UP000509478">
    <property type="component" value="Chromosome"/>
</dbReference>
<dbReference type="AlphaFoldDB" id="A0A7D5M456"/>
<dbReference type="EMBL" id="CP026995">
    <property type="protein sequence ID" value="QLH05711.1"/>
    <property type="molecule type" value="Genomic_DNA"/>
</dbReference>
<feature type="domain" description="VapC9 PIN-like" evidence="1">
    <location>
        <begin position="4"/>
        <end position="113"/>
    </location>
</feature>
<evidence type="ECO:0000313" key="3">
    <source>
        <dbReference type="Proteomes" id="UP000509478"/>
    </source>
</evidence>
<evidence type="ECO:0000259" key="1">
    <source>
        <dbReference type="Pfam" id="PF18477"/>
    </source>
</evidence>
<keyword evidence="3" id="KW-1185">Reference proteome</keyword>
<accession>A0A7D5M456</accession>
<dbReference type="GeneID" id="56066465"/>
<dbReference type="Pfam" id="PF18477">
    <property type="entry name" value="PIN_9"/>
    <property type="match status" value="1"/>
</dbReference>
<dbReference type="InterPro" id="IPR041120">
    <property type="entry name" value="PIN_9"/>
</dbReference>